<comment type="similarity">
    <text evidence="1 6">Belongs to the NusB family.</text>
</comment>
<dbReference type="InterPro" id="IPR006027">
    <property type="entry name" value="NusB_RsmB_TIM44"/>
</dbReference>
<evidence type="ECO:0000256" key="6">
    <source>
        <dbReference type="HAMAP-Rule" id="MF_00073"/>
    </source>
</evidence>
<evidence type="ECO:0000259" key="7">
    <source>
        <dbReference type="Pfam" id="PF01029"/>
    </source>
</evidence>
<dbReference type="PATRIC" id="fig|1813736.3.peg.4700"/>
<dbReference type="GO" id="GO:0003723">
    <property type="term" value="F:RNA binding"/>
    <property type="evidence" value="ECO:0007669"/>
    <property type="project" value="UniProtKB-UniRule"/>
</dbReference>
<accession>A0A143PTR5</accession>
<dbReference type="NCBIfam" id="TIGR01951">
    <property type="entry name" value="nusB"/>
    <property type="match status" value="1"/>
</dbReference>
<dbReference type="Gene3D" id="1.10.940.10">
    <property type="entry name" value="NusB-like"/>
    <property type="match status" value="1"/>
</dbReference>
<proteinExistence type="inferred from homology"/>
<evidence type="ECO:0000313" key="8">
    <source>
        <dbReference type="EMBL" id="AMY11209.1"/>
    </source>
</evidence>
<evidence type="ECO:0000256" key="5">
    <source>
        <dbReference type="ARBA" id="ARBA00023163"/>
    </source>
</evidence>
<dbReference type="Proteomes" id="UP000076079">
    <property type="component" value="Chromosome"/>
</dbReference>
<dbReference type="AlphaFoldDB" id="A0A143PTR5"/>
<keyword evidence="3 6" id="KW-0694">RNA-binding</keyword>
<keyword evidence="5 6" id="KW-0804">Transcription</keyword>
<comment type="function">
    <text evidence="6">Involved in transcription antitermination. Required for transcription of ribosomal RNA (rRNA) genes. Binds specifically to the boxA antiterminator sequence of the ribosomal RNA (rrn) operons.</text>
</comment>
<dbReference type="Pfam" id="PF01029">
    <property type="entry name" value="NusB"/>
    <property type="match status" value="1"/>
</dbReference>
<dbReference type="GO" id="GO:0031564">
    <property type="term" value="P:transcription antitermination"/>
    <property type="evidence" value="ECO:0007669"/>
    <property type="project" value="UniProtKB-KW"/>
</dbReference>
<reference evidence="8 9" key="1">
    <citation type="journal article" date="2016" name="Genome Announc.">
        <title>First Complete Genome Sequence of a Subdivision 6 Acidobacterium Strain.</title>
        <authorList>
            <person name="Huang S."/>
            <person name="Vieira S."/>
            <person name="Bunk B."/>
            <person name="Riedel T."/>
            <person name="Sproer C."/>
            <person name="Overmann J."/>
        </authorList>
    </citation>
    <scope>NUCLEOTIDE SEQUENCE [LARGE SCALE GENOMIC DNA]</scope>
    <source>
        <strain evidence="9">DSM 100886 HEG_-6_39</strain>
    </source>
</reference>
<gene>
    <name evidence="6 8" type="primary">nusB</name>
    <name evidence="8" type="ORF">LuPra_04456</name>
</gene>
<name>A0A143PTR5_LUTPR</name>
<dbReference type="PANTHER" id="PTHR11078:SF3">
    <property type="entry name" value="ANTITERMINATION NUSB DOMAIN-CONTAINING PROTEIN"/>
    <property type="match status" value="1"/>
</dbReference>
<sequence>MTRDPQQLRHARESALQMLYGWELSGDALPEAIAGVRDLQLRPPVAERDTLAVSLAQGTARMLDRIDPLIGEAATNWRLERLAIIDRLVLRLAVYELLERSDVPPAVVINEAIELARTFSGPDAVRFVNGVLDAIRKRLEKERAPGSGNREPGTPPVSR</sequence>
<feature type="domain" description="NusB/RsmB/TIM44" evidence="7">
    <location>
        <begin position="10"/>
        <end position="136"/>
    </location>
</feature>
<dbReference type="InterPro" id="IPR011605">
    <property type="entry name" value="NusB_fam"/>
</dbReference>
<dbReference type="STRING" id="1855912.LuPra_04456"/>
<dbReference type="KEGG" id="abac:LuPra_04456"/>
<dbReference type="OrthoDB" id="9811381at2"/>
<dbReference type="SUPFAM" id="SSF48013">
    <property type="entry name" value="NusB-like"/>
    <property type="match status" value="1"/>
</dbReference>
<reference evidence="9" key="2">
    <citation type="submission" date="2016-04" db="EMBL/GenBank/DDBJ databases">
        <title>First Complete Genome Sequence of a Subdivision 6 Acidobacterium.</title>
        <authorList>
            <person name="Huang S."/>
            <person name="Vieira S."/>
            <person name="Bunk B."/>
            <person name="Riedel T."/>
            <person name="Sproeer C."/>
            <person name="Overmann J."/>
        </authorList>
    </citation>
    <scope>NUCLEOTIDE SEQUENCE [LARGE SCALE GENOMIC DNA]</scope>
    <source>
        <strain evidence="9">DSM 100886 HEG_-6_39</strain>
    </source>
</reference>
<organism evidence="8 9">
    <name type="scientific">Luteitalea pratensis</name>
    <dbReference type="NCBI Taxonomy" id="1855912"/>
    <lineage>
        <taxon>Bacteria</taxon>
        <taxon>Pseudomonadati</taxon>
        <taxon>Acidobacteriota</taxon>
        <taxon>Vicinamibacteria</taxon>
        <taxon>Vicinamibacterales</taxon>
        <taxon>Vicinamibacteraceae</taxon>
        <taxon>Luteitalea</taxon>
    </lineage>
</organism>
<keyword evidence="4 6" id="KW-0805">Transcription regulation</keyword>
<keyword evidence="9" id="KW-1185">Reference proteome</keyword>
<evidence type="ECO:0000256" key="2">
    <source>
        <dbReference type="ARBA" id="ARBA00022814"/>
    </source>
</evidence>
<dbReference type="InterPro" id="IPR035926">
    <property type="entry name" value="NusB-like_sf"/>
</dbReference>
<keyword evidence="2 6" id="KW-0889">Transcription antitermination</keyword>
<dbReference type="GO" id="GO:0006353">
    <property type="term" value="P:DNA-templated transcription termination"/>
    <property type="evidence" value="ECO:0007669"/>
    <property type="project" value="UniProtKB-UniRule"/>
</dbReference>
<dbReference type="GO" id="GO:0005829">
    <property type="term" value="C:cytosol"/>
    <property type="evidence" value="ECO:0007669"/>
    <property type="project" value="TreeGrafter"/>
</dbReference>
<evidence type="ECO:0000256" key="4">
    <source>
        <dbReference type="ARBA" id="ARBA00023015"/>
    </source>
</evidence>
<evidence type="ECO:0000256" key="3">
    <source>
        <dbReference type="ARBA" id="ARBA00022884"/>
    </source>
</evidence>
<evidence type="ECO:0000313" key="9">
    <source>
        <dbReference type="Proteomes" id="UP000076079"/>
    </source>
</evidence>
<evidence type="ECO:0000256" key="1">
    <source>
        <dbReference type="ARBA" id="ARBA00005952"/>
    </source>
</evidence>
<dbReference type="HAMAP" id="MF_00073">
    <property type="entry name" value="NusB"/>
    <property type="match status" value="1"/>
</dbReference>
<protein>
    <recommendedName>
        <fullName evidence="6">Transcription antitermination protein NusB</fullName>
    </recommendedName>
    <alternativeName>
        <fullName evidence="6">Antitermination factor NusB</fullName>
    </alternativeName>
</protein>
<dbReference type="RefSeq" id="WP_110172777.1">
    <property type="nucleotide sequence ID" value="NZ_CP015136.1"/>
</dbReference>
<dbReference type="EMBL" id="CP015136">
    <property type="protein sequence ID" value="AMY11209.1"/>
    <property type="molecule type" value="Genomic_DNA"/>
</dbReference>
<dbReference type="PANTHER" id="PTHR11078">
    <property type="entry name" value="N UTILIZATION SUBSTANCE PROTEIN B-RELATED"/>
    <property type="match status" value="1"/>
</dbReference>